<evidence type="ECO:0000256" key="2">
    <source>
        <dbReference type="ARBA" id="ARBA00004382"/>
    </source>
</evidence>
<evidence type="ECO:0000256" key="1">
    <source>
        <dbReference type="ARBA" id="ARBA00004007"/>
    </source>
</evidence>
<evidence type="ECO:0000256" key="8">
    <source>
        <dbReference type="ARBA" id="ARBA00023008"/>
    </source>
</evidence>
<keyword evidence="8" id="KW-0186">Copper</keyword>
<gene>
    <name evidence="11" type="ORF">BN874_200040</name>
</gene>
<feature type="transmembrane region" description="Helical" evidence="10">
    <location>
        <begin position="21"/>
        <end position="40"/>
    </location>
</feature>
<name>A0A7U7J2D8_9GAMM</name>
<sequence length="185" mass="20398">MEIQETTPISISVANRRLVKRLLLITVAMFGFGFAMVPIYDVLCAITGLNGKTGGRVAAVESSAVDEARTITVEFIASLNVGAPWEFTPQVNRMQVHPGQYYQTHYLARNLTGHALVGQAIPSVAPGLAAQHFQKIECFCFTRQIFQPEEGREMPVVFRIDPNLPPDVHTVTLSYTFFRVDDAGG</sequence>
<dbReference type="InterPro" id="IPR023471">
    <property type="entry name" value="CtaG/Cox11_dom_sf"/>
</dbReference>
<keyword evidence="12" id="KW-1185">Reference proteome</keyword>
<dbReference type="EMBL" id="CBTK010000113">
    <property type="protein sequence ID" value="CDH44970.1"/>
    <property type="molecule type" value="Genomic_DNA"/>
</dbReference>
<dbReference type="GO" id="GO:0005507">
    <property type="term" value="F:copper ion binding"/>
    <property type="evidence" value="ECO:0007669"/>
    <property type="project" value="InterPro"/>
</dbReference>
<keyword evidence="7 10" id="KW-1133">Transmembrane helix</keyword>
<dbReference type="RefSeq" id="WP_230314377.1">
    <property type="nucleotide sequence ID" value="NZ_CBTK010000113.1"/>
</dbReference>
<accession>A0A7U7J2D8</accession>
<dbReference type="PANTHER" id="PTHR21320:SF3">
    <property type="entry name" value="CYTOCHROME C OXIDASE ASSEMBLY PROTEIN COX11, MITOCHONDRIAL-RELATED"/>
    <property type="match status" value="1"/>
</dbReference>
<dbReference type="PIRSF" id="PIRSF005413">
    <property type="entry name" value="COX11"/>
    <property type="match status" value="1"/>
</dbReference>
<evidence type="ECO:0000256" key="6">
    <source>
        <dbReference type="ARBA" id="ARBA00022968"/>
    </source>
</evidence>
<evidence type="ECO:0000313" key="12">
    <source>
        <dbReference type="Proteomes" id="UP000019184"/>
    </source>
</evidence>
<dbReference type="PANTHER" id="PTHR21320">
    <property type="entry name" value="CYTOCHROME C OXIDASE ASSEMBLY PROTEIN COX11-RELATED"/>
    <property type="match status" value="1"/>
</dbReference>
<dbReference type="AlphaFoldDB" id="A0A7U7J2D8"/>
<dbReference type="Gene3D" id="2.60.370.10">
    <property type="entry name" value="Ctag/Cox11"/>
    <property type="match status" value="1"/>
</dbReference>
<evidence type="ECO:0000313" key="11">
    <source>
        <dbReference type="EMBL" id="CDH44970.1"/>
    </source>
</evidence>
<keyword evidence="6" id="KW-0735">Signal-anchor</keyword>
<dbReference type="Proteomes" id="UP000019184">
    <property type="component" value="Unassembled WGS sequence"/>
</dbReference>
<evidence type="ECO:0000256" key="5">
    <source>
        <dbReference type="ARBA" id="ARBA00022692"/>
    </source>
</evidence>
<proteinExistence type="inferred from homology"/>
<evidence type="ECO:0000256" key="7">
    <source>
        <dbReference type="ARBA" id="ARBA00022989"/>
    </source>
</evidence>
<protein>
    <recommendedName>
        <fullName evidence="4">Cytochrome c oxidase assembly protein CtaG</fullName>
    </recommendedName>
</protein>
<dbReference type="NCBIfam" id="NF003465">
    <property type="entry name" value="PRK05089.1"/>
    <property type="match status" value="1"/>
</dbReference>
<comment type="function">
    <text evidence="1">Exerts its effect at some terminal stage of cytochrome c oxidase synthesis, probably by being involved in the insertion of the copper B into subunit I.</text>
</comment>
<dbReference type="InterPro" id="IPR007533">
    <property type="entry name" value="Cyt_c_oxidase_assmbl_CtaG"/>
</dbReference>
<keyword evidence="9 10" id="KW-0472">Membrane</keyword>
<evidence type="ECO:0000256" key="10">
    <source>
        <dbReference type="SAM" id="Phobius"/>
    </source>
</evidence>
<evidence type="ECO:0000256" key="3">
    <source>
        <dbReference type="ARBA" id="ARBA00009620"/>
    </source>
</evidence>
<organism evidence="11 12">
    <name type="scientific">Candidatus Contendobacter odensis Run_B_J11</name>
    <dbReference type="NCBI Taxonomy" id="1400861"/>
    <lineage>
        <taxon>Bacteria</taxon>
        <taxon>Pseudomonadati</taxon>
        <taxon>Pseudomonadota</taxon>
        <taxon>Gammaproteobacteria</taxon>
        <taxon>Candidatus Competibacteraceae</taxon>
        <taxon>Candidatus Contendibacter</taxon>
    </lineage>
</organism>
<comment type="caution">
    <text evidence="11">The sequence shown here is derived from an EMBL/GenBank/DDBJ whole genome shotgun (WGS) entry which is preliminary data.</text>
</comment>
<reference evidence="11 12" key="1">
    <citation type="journal article" date="2014" name="ISME J.">
        <title>Candidatus Competibacter-lineage genomes retrieved from metagenomes reveal functional metabolic diversity.</title>
        <authorList>
            <person name="McIlroy S.J."/>
            <person name="Albertsen M."/>
            <person name="Andresen E.K."/>
            <person name="Saunders A.M."/>
            <person name="Kristiansen R."/>
            <person name="Stokholm-Bjerregaard M."/>
            <person name="Nielsen K.L."/>
            <person name="Nielsen P.H."/>
        </authorList>
    </citation>
    <scope>NUCLEOTIDE SEQUENCE [LARGE SCALE GENOMIC DNA]</scope>
    <source>
        <strain evidence="11 12">Run_B_J11</strain>
    </source>
</reference>
<dbReference type="Pfam" id="PF04442">
    <property type="entry name" value="CtaG_Cox11"/>
    <property type="match status" value="1"/>
</dbReference>
<comment type="similarity">
    <text evidence="3">Belongs to the COX11/CtaG family.</text>
</comment>
<comment type="subcellular location">
    <subcellularLocation>
        <location evidence="2">Cell inner membrane</location>
        <topology evidence="2">Single-pass type II membrane protein</topology>
        <orientation evidence="2">Periplasmic side</orientation>
    </subcellularLocation>
</comment>
<keyword evidence="5 10" id="KW-0812">Transmembrane</keyword>
<evidence type="ECO:0000256" key="4">
    <source>
        <dbReference type="ARBA" id="ARBA00015384"/>
    </source>
</evidence>
<dbReference type="SUPFAM" id="SSF110111">
    <property type="entry name" value="Ctag/Cox11"/>
    <property type="match status" value="1"/>
</dbReference>
<dbReference type="GO" id="GO:0005886">
    <property type="term" value="C:plasma membrane"/>
    <property type="evidence" value="ECO:0007669"/>
    <property type="project" value="UniProtKB-SubCell"/>
</dbReference>
<evidence type="ECO:0000256" key="9">
    <source>
        <dbReference type="ARBA" id="ARBA00023136"/>
    </source>
</evidence>